<dbReference type="InterPro" id="IPR007219">
    <property type="entry name" value="XnlR_reg_dom"/>
</dbReference>
<protein>
    <recommendedName>
        <fullName evidence="6">Xylanolytic transcriptional activator regulatory domain-containing protein</fullName>
    </recommendedName>
</protein>
<feature type="compositionally biased region" description="Basic and acidic residues" evidence="5">
    <location>
        <begin position="657"/>
        <end position="667"/>
    </location>
</feature>
<keyword evidence="8" id="KW-1185">Reference proteome</keyword>
<dbReference type="VEuPathDB" id="FungiDB:Z520_11685"/>
<feature type="region of interest" description="Disordered" evidence="5">
    <location>
        <begin position="582"/>
        <end position="618"/>
    </location>
</feature>
<keyword evidence="4" id="KW-0539">Nucleus</keyword>
<dbReference type="PANTHER" id="PTHR47424:SF3">
    <property type="entry name" value="REGULATORY PROTEIN GAL4"/>
    <property type="match status" value="1"/>
</dbReference>
<dbReference type="OrthoDB" id="3266505at2759"/>
<sequence length="754" mass="85136">MRSVLEKVTVVHVHSGSLVDQQLIVALDLVLTRMDRLEQTVKNRSRPETVENLNEFHETQKWLAQLNKQTGCFEYYGRTSTFVVALALQKRIKQLEGGTDSPPPGKRLCIGPRAPPVIDHVQDASGLGLNDLTGFSDYVIPSNTTVRQQYRLRSQITDQHVESFFRTIHNFLPVLDVSRFRAKYGELRRLFDGTQAFTLGRGDQDGNQFLCLLYAVLALGAQYEDDKEDSPLWGSWYFAEAQKLLGRLLDAVTLELVQAAMFMACIPILLAGARILTEPKGAYAQHAIKPNLAYNLTGIATRLAFSIGLSIESNYRSPAFDAEEARRTWWIIYIQEVELSLDSGRPMSIHASESVADFSSDSLNLMGTPSVAPLFPETVETLRHDLRTWHASLPVHLRFYDKRYESGSISKEALLTWKARQRSSLRIHYNLATIILLRNSLNPQTADETRSDAETGDHLELLYQISCVDAARDMILHIHQIFCIAPSLSRWIYYCFYCLQAVLVLMMKMVDDNSHARKRRGSTLSWMHGNETEDSSNVQRDLRCYCEMSIDIFEKLKLKAAERCAQVVRSFLGRWESSRARSKHHRPLHLPDQSNRTGPQQRPEDLLQQLGNPPSMAVSEIHMPSTRAATLYNQPRFPTPPSWSSRNQGATVSSQQQERREVSDRAASEGRAMLVVANERDFCTDSTPSTNSLADLYAELASFSALHGSRVGDFNEMDFASDGPASWSALGLNMPVEYVLKSGFGNEEENPFFD</sequence>
<dbReference type="CDD" id="cd12148">
    <property type="entry name" value="fungal_TF_MHR"/>
    <property type="match status" value="1"/>
</dbReference>
<name>A0A0D2I5W2_9EURO</name>
<evidence type="ECO:0000256" key="3">
    <source>
        <dbReference type="ARBA" id="ARBA00023163"/>
    </source>
</evidence>
<accession>A0A0D2I5W2</accession>
<dbReference type="Proteomes" id="UP000053411">
    <property type="component" value="Unassembled WGS sequence"/>
</dbReference>
<keyword evidence="3" id="KW-0804">Transcription</keyword>
<organism evidence="7 8">
    <name type="scientific">Fonsecaea multimorphosa CBS 102226</name>
    <dbReference type="NCBI Taxonomy" id="1442371"/>
    <lineage>
        <taxon>Eukaryota</taxon>
        <taxon>Fungi</taxon>
        <taxon>Dikarya</taxon>
        <taxon>Ascomycota</taxon>
        <taxon>Pezizomycotina</taxon>
        <taxon>Eurotiomycetes</taxon>
        <taxon>Chaetothyriomycetidae</taxon>
        <taxon>Chaetothyriales</taxon>
        <taxon>Herpotrichiellaceae</taxon>
        <taxon>Fonsecaea</taxon>
    </lineage>
</organism>
<reference evidence="7 8" key="1">
    <citation type="submission" date="2015-01" db="EMBL/GenBank/DDBJ databases">
        <title>The Genome Sequence of Fonsecaea multimorphosa CBS 102226.</title>
        <authorList>
            <consortium name="The Broad Institute Genomics Platform"/>
            <person name="Cuomo C."/>
            <person name="de Hoog S."/>
            <person name="Gorbushina A."/>
            <person name="Stielow B."/>
            <person name="Teixiera M."/>
            <person name="Abouelleil A."/>
            <person name="Chapman S.B."/>
            <person name="Priest M."/>
            <person name="Young S.K."/>
            <person name="Wortman J."/>
            <person name="Nusbaum C."/>
            <person name="Birren B."/>
        </authorList>
    </citation>
    <scope>NUCLEOTIDE SEQUENCE [LARGE SCALE GENOMIC DNA]</scope>
    <source>
        <strain evidence="7 8">CBS 102226</strain>
    </source>
</reference>
<keyword evidence="2" id="KW-0238">DNA-binding</keyword>
<dbReference type="InterPro" id="IPR051127">
    <property type="entry name" value="Fungal_SecMet_Regulators"/>
</dbReference>
<dbReference type="GO" id="GO:0008270">
    <property type="term" value="F:zinc ion binding"/>
    <property type="evidence" value="ECO:0007669"/>
    <property type="project" value="InterPro"/>
</dbReference>
<evidence type="ECO:0000259" key="6">
    <source>
        <dbReference type="SMART" id="SM00906"/>
    </source>
</evidence>
<dbReference type="RefSeq" id="XP_016626779.1">
    <property type="nucleotide sequence ID" value="XM_016782173.1"/>
</dbReference>
<dbReference type="PANTHER" id="PTHR47424">
    <property type="entry name" value="REGULATORY PROTEIN GAL4"/>
    <property type="match status" value="1"/>
</dbReference>
<dbReference type="AlphaFoldDB" id="A0A0D2I5W2"/>
<feature type="domain" description="Xylanolytic transcriptional activator regulatory" evidence="6">
    <location>
        <begin position="293"/>
        <end position="365"/>
    </location>
</feature>
<keyword evidence="1" id="KW-0805">Transcription regulation</keyword>
<dbReference type="Pfam" id="PF04082">
    <property type="entry name" value="Fungal_trans"/>
    <property type="match status" value="1"/>
</dbReference>
<evidence type="ECO:0000313" key="8">
    <source>
        <dbReference type="Proteomes" id="UP000053411"/>
    </source>
</evidence>
<evidence type="ECO:0000313" key="7">
    <source>
        <dbReference type="EMBL" id="KIX92656.1"/>
    </source>
</evidence>
<feature type="region of interest" description="Disordered" evidence="5">
    <location>
        <begin position="632"/>
        <end position="667"/>
    </location>
</feature>
<dbReference type="GO" id="GO:0005634">
    <property type="term" value="C:nucleus"/>
    <property type="evidence" value="ECO:0007669"/>
    <property type="project" value="TreeGrafter"/>
</dbReference>
<gene>
    <name evidence="7" type="ORF">Z520_11685</name>
</gene>
<dbReference type="STRING" id="1442371.A0A0D2I5W2"/>
<dbReference type="GO" id="GO:0006351">
    <property type="term" value="P:DNA-templated transcription"/>
    <property type="evidence" value="ECO:0007669"/>
    <property type="project" value="InterPro"/>
</dbReference>
<proteinExistence type="predicted"/>
<dbReference type="GO" id="GO:0000435">
    <property type="term" value="P:positive regulation of transcription from RNA polymerase II promoter by galactose"/>
    <property type="evidence" value="ECO:0007669"/>
    <property type="project" value="TreeGrafter"/>
</dbReference>
<feature type="compositionally biased region" description="Polar residues" evidence="5">
    <location>
        <begin position="642"/>
        <end position="656"/>
    </location>
</feature>
<evidence type="ECO:0000256" key="1">
    <source>
        <dbReference type="ARBA" id="ARBA00023015"/>
    </source>
</evidence>
<evidence type="ECO:0000256" key="5">
    <source>
        <dbReference type="SAM" id="MobiDB-lite"/>
    </source>
</evidence>
<dbReference type="EMBL" id="KN848102">
    <property type="protein sequence ID" value="KIX92656.1"/>
    <property type="molecule type" value="Genomic_DNA"/>
</dbReference>
<dbReference type="GeneID" id="27717431"/>
<evidence type="ECO:0000256" key="4">
    <source>
        <dbReference type="ARBA" id="ARBA00023242"/>
    </source>
</evidence>
<dbReference type="GO" id="GO:0000981">
    <property type="term" value="F:DNA-binding transcription factor activity, RNA polymerase II-specific"/>
    <property type="evidence" value="ECO:0007669"/>
    <property type="project" value="TreeGrafter"/>
</dbReference>
<evidence type="ECO:0000256" key="2">
    <source>
        <dbReference type="ARBA" id="ARBA00023125"/>
    </source>
</evidence>
<dbReference type="GO" id="GO:0000978">
    <property type="term" value="F:RNA polymerase II cis-regulatory region sequence-specific DNA binding"/>
    <property type="evidence" value="ECO:0007669"/>
    <property type="project" value="TreeGrafter"/>
</dbReference>
<dbReference type="SMART" id="SM00906">
    <property type="entry name" value="Fungal_trans"/>
    <property type="match status" value="1"/>
</dbReference>